<dbReference type="PROSITE" id="PS50011">
    <property type="entry name" value="PROTEIN_KINASE_DOM"/>
    <property type="match status" value="1"/>
</dbReference>
<dbReference type="FunFam" id="1.10.510.10:FF:000040">
    <property type="entry name" value="Mitogen-activated protein kinase"/>
    <property type="match status" value="1"/>
</dbReference>
<name>A0A8H6Z728_9AGAR</name>
<keyword evidence="12" id="KW-1185">Reference proteome</keyword>
<dbReference type="Pfam" id="PF00069">
    <property type="entry name" value="Pkinase"/>
    <property type="match status" value="1"/>
</dbReference>
<dbReference type="SUPFAM" id="SSF56112">
    <property type="entry name" value="Protein kinase-like (PK-like)"/>
    <property type="match status" value="1"/>
</dbReference>
<comment type="cofactor">
    <cofactor evidence="9">
        <name>Mg(2+)</name>
        <dbReference type="ChEBI" id="CHEBI:18420"/>
    </cofactor>
</comment>
<evidence type="ECO:0000256" key="5">
    <source>
        <dbReference type="ARBA" id="ARBA00022777"/>
    </source>
</evidence>
<keyword evidence="5 9" id="KW-0418">Kinase</keyword>
<dbReference type="InterPro" id="IPR017441">
    <property type="entry name" value="Protein_kinase_ATP_BS"/>
</dbReference>
<dbReference type="InterPro" id="IPR011009">
    <property type="entry name" value="Kinase-like_dom_sf"/>
</dbReference>
<evidence type="ECO:0000256" key="3">
    <source>
        <dbReference type="ARBA" id="ARBA00022679"/>
    </source>
</evidence>
<dbReference type="InterPro" id="IPR008271">
    <property type="entry name" value="Ser/Thr_kinase_AS"/>
</dbReference>
<dbReference type="Gene3D" id="3.30.200.20">
    <property type="entry name" value="Phosphorylase Kinase, domain 1"/>
    <property type="match status" value="1"/>
</dbReference>
<evidence type="ECO:0000259" key="10">
    <source>
        <dbReference type="PROSITE" id="PS50011"/>
    </source>
</evidence>
<accession>A0A8H6Z728</accession>
<gene>
    <name evidence="11" type="ORF">MVEN_00036100</name>
</gene>
<keyword evidence="3 9" id="KW-0808">Transferase</keyword>
<proteinExistence type="inferred from homology"/>
<comment type="catalytic activity">
    <reaction evidence="9">
        <text>L-threonyl-[protein] + ATP = O-phospho-L-threonyl-[protein] + ADP + H(+)</text>
        <dbReference type="Rhea" id="RHEA:46608"/>
        <dbReference type="Rhea" id="RHEA-COMP:11060"/>
        <dbReference type="Rhea" id="RHEA-COMP:11605"/>
        <dbReference type="ChEBI" id="CHEBI:15378"/>
        <dbReference type="ChEBI" id="CHEBI:30013"/>
        <dbReference type="ChEBI" id="CHEBI:30616"/>
        <dbReference type="ChEBI" id="CHEBI:61977"/>
        <dbReference type="ChEBI" id="CHEBI:456216"/>
        <dbReference type="EC" id="2.7.11.24"/>
    </reaction>
</comment>
<dbReference type="SMART" id="SM00220">
    <property type="entry name" value="S_TKc"/>
    <property type="match status" value="1"/>
</dbReference>
<keyword evidence="9" id="KW-0460">Magnesium</keyword>
<comment type="similarity">
    <text evidence="9">Belongs to the protein kinase superfamily. Ser/Thr protein kinase family. MAP kinase subfamily.</text>
</comment>
<feature type="domain" description="Protein kinase" evidence="10">
    <location>
        <begin position="18"/>
        <end position="313"/>
    </location>
</feature>
<evidence type="ECO:0000256" key="2">
    <source>
        <dbReference type="ARBA" id="ARBA00022527"/>
    </source>
</evidence>
<evidence type="ECO:0000313" key="12">
    <source>
        <dbReference type="Proteomes" id="UP000620124"/>
    </source>
</evidence>
<dbReference type="OrthoDB" id="192887at2759"/>
<dbReference type="PROSITE" id="PS01351">
    <property type="entry name" value="MAPK"/>
    <property type="match status" value="1"/>
</dbReference>
<evidence type="ECO:0000313" key="11">
    <source>
        <dbReference type="EMBL" id="KAF7371794.1"/>
    </source>
</evidence>
<dbReference type="PROSITE" id="PS00108">
    <property type="entry name" value="PROTEIN_KINASE_ST"/>
    <property type="match status" value="1"/>
</dbReference>
<dbReference type="InterPro" id="IPR003527">
    <property type="entry name" value="MAP_kinase_CS"/>
</dbReference>
<dbReference type="AlphaFoldDB" id="A0A8H6Z728"/>
<keyword evidence="6 7" id="KW-0067">ATP-binding</keyword>
<feature type="binding site" evidence="7">
    <location>
        <position position="47"/>
    </location>
    <ligand>
        <name>ATP</name>
        <dbReference type="ChEBI" id="CHEBI:30616"/>
    </ligand>
</feature>
<dbReference type="PROSITE" id="PS00107">
    <property type="entry name" value="PROTEIN_KINASE_ATP"/>
    <property type="match status" value="1"/>
</dbReference>
<dbReference type="EC" id="2.7.11.24" evidence="1 9"/>
<evidence type="ECO:0000256" key="1">
    <source>
        <dbReference type="ARBA" id="ARBA00012411"/>
    </source>
</evidence>
<evidence type="ECO:0000256" key="8">
    <source>
        <dbReference type="RuleBase" id="RU000304"/>
    </source>
</evidence>
<keyword evidence="4 7" id="KW-0547">Nucleotide-binding</keyword>
<dbReference type="Proteomes" id="UP000620124">
    <property type="component" value="Unassembled WGS sequence"/>
</dbReference>
<reference evidence="11" key="1">
    <citation type="submission" date="2020-05" db="EMBL/GenBank/DDBJ databases">
        <title>Mycena genomes resolve the evolution of fungal bioluminescence.</title>
        <authorList>
            <person name="Tsai I.J."/>
        </authorList>
    </citation>
    <scope>NUCLEOTIDE SEQUENCE</scope>
    <source>
        <strain evidence="11">CCC161011</strain>
    </source>
</reference>
<sequence length="479" mass="54135">MRLRNTATLPNFEVGDDYQVLNAIGEGSYGLVAAALHKPTGRKVAIKRIIPFEHTLFCLRTLRELKLLKFFSENCLNENIISIVDIIKPTTLDSFTEIYFIQELMGTDLNRVIRSQHLTDDHCRYFIYQTLRALKSIHSADIIHRDLKPANLLINANCDLKVADFGLARSVMGSATSAEQAGLMTEYVATRWYRAPEIMLSCKMYTKAIDIWAVGCILAELLSGVPLFPGRDYGHQLNLILDVTGSPGLDELNAITSKRARDYLLMLPKRPRRNFSALFPHASSEAIDFLSKTLTFDPTKRLTVYDALKHPYLEPYHDPENEPSAIPLSSSYFQFDINDEDPTKDQLKGTPQTIASEISKAEEYELPPISALDFDQFTVRRGERSCGTMKVLHHLFRSLDNILIESSEEELQDFYKKAQKVARDARSDDLGRVTKTLGKAINVLRDHPDIVRLCHAPSIIDKDGNTIRQYAPTRTAAGR</sequence>
<organism evidence="11 12">
    <name type="scientific">Mycena venus</name>
    <dbReference type="NCBI Taxonomy" id="2733690"/>
    <lineage>
        <taxon>Eukaryota</taxon>
        <taxon>Fungi</taxon>
        <taxon>Dikarya</taxon>
        <taxon>Basidiomycota</taxon>
        <taxon>Agaricomycotina</taxon>
        <taxon>Agaricomycetes</taxon>
        <taxon>Agaricomycetidae</taxon>
        <taxon>Agaricales</taxon>
        <taxon>Marasmiineae</taxon>
        <taxon>Mycenaceae</taxon>
        <taxon>Mycena</taxon>
    </lineage>
</organism>
<dbReference type="PANTHER" id="PTHR24055">
    <property type="entry name" value="MITOGEN-ACTIVATED PROTEIN KINASE"/>
    <property type="match status" value="1"/>
</dbReference>
<evidence type="ECO:0000256" key="6">
    <source>
        <dbReference type="ARBA" id="ARBA00022840"/>
    </source>
</evidence>
<dbReference type="GO" id="GO:0004707">
    <property type="term" value="F:MAP kinase activity"/>
    <property type="evidence" value="ECO:0007669"/>
    <property type="project" value="UniProtKB-EC"/>
</dbReference>
<comment type="caution">
    <text evidence="11">The sequence shown here is derived from an EMBL/GenBank/DDBJ whole genome shotgun (WGS) entry which is preliminary data.</text>
</comment>
<evidence type="ECO:0000256" key="9">
    <source>
        <dbReference type="RuleBase" id="RU361165"/>
    </source>
</evidence>
<dbReference type="InterPro" id="IPR000719">
    <property type="entry name" value="Prot_kinase_dom"/>
</dbReference>
<dbReference type="InterPro" id="IPR050117">
    <property type="entry name" value="MAPK"/>
</dbReference>
<evidence type="ECO:0000256" key="4">
    <source>
        <dbReference type="ARBA" id="ARBA00022741"/>
    </source>
</evidence>
<protein>
    <recommendedName>
        <fullName evidence="1 9">Mitogen-activated protein kinase</fullName>
        <ecNumber evidence="1 9">2.7.11.24</ecNumber>
    </recommendedName>
</protein>
<dbReference type="EMBL" id="JACAZI010000001">
    <property type="protein sequence ID" value="KAF7371794.1"/>
    <property type="molecule type" value="Genomic_DNA"/>
</dbReference>
<keyword evidence="2 8" id="KW-0723">Serine/threonine-protein kinase</keyword>
<dbReference type="Gene3D" id="1.10.510.10">
    <property type="entry name" value="Transferase(Phosphotransferase) domain 1"/>
    <property type="match status" value="1"/>
</dbReference>
<comment type="activity regulation">
    <text evidence="9">Activated by threonine and tyrosine phosphorylation.</text>
</comment>
<evidence type="ECO:0000256" key="7">
    <source>
        <dbReference type="PROSITE-ProRule" id="PRU10141"/>
    </source>
</evidence>
<dbReference type="GO" id="GO:0005524">
    <property type="term" value="F:ATP binding"/>
    <property type="evidence" value="ECO:0007669"/>
    <property type="project" value="UniProtKB-UniRule"/>
</dbReference>